<organism evidence="1 2">
    <name type="scientific">Pluteus cervinus</name>
    <dbReference type="NCBI Taxonomy" id="181527"/>
    <lineage>
        <taxon>Eukaryota</taxon>
        <taxon>Fungi</taxon>
        <taxon>Dikarya</taxon>
        <taxon>Basidiomycota</taxon>
        <taxon>Agaricomycotina</taxon>
        <taxon>Agaricomycetes</taxon>
        <taxon>Agaricomycetidae</taxon>
        <taxon>Agaricales</taxon>
        <taxon>Pluteineae</taxon>
        <taxon>Pluteaceae</taxon>
        <taxon>Pluteus</taxon>
    </lineage>
</organism>
<name>A0ACD3ALX9_9AGAR</name>
<reference evidence="1 2" key="1">
    <citation type="journal article" date="2019" name="Nat. Ecol. Evol.">
        <title>Megaphylogeny resolves global patterns of mushroom evolution.</title>
        <authorList>
            <person name="Varga T."/>
            <person name="Krizsan K."/>
            <person name="Foldi C."/>
            <person name="Dima B."/>
            <person name="Sanchez-Garcia M."/>
            <person name="Sanchez-Ramirez S."/>
            <person name="Szollosi G.J."/>
            <person name="Szarkandi J.G."/>
            <person name="Papp V."/>
            <person name="Albert L."/>
            <person name="Andreopoulos W."/>
            <person name="Angelini C."/>
            <person name="Antonin V."/>
            <person name="Barry K.W."/>
            <person name="Bougher N.L."/>
            <person name="Buchanan P."/>
            <person name="Buyck B."/>
            <person name="Bense V."/>
            <person name="Catcheside P."/>
            <person name="Chovatia M."/>
            <person name="Cooper J."/>
            <person name="Damon W."/>
            <person name="Desjardin D."/>
            <person name="Finy P."/>
            <person name="Geml J."/>
            <person name="Haridas S."/>
            <person name="Hughes K."/>
            <person name="Justo A."/>
            <person name="Karasinski D."/>
            <person name="Kautmanova I."/>
            <person name="Kiss B."/>
            <person name="Kocsube S."/>
            <person name="Kotiranta H."/>
            <person name="LaButti K.M."/>
            <person name="Lechner B.E."/>
            <person name="Liimatainen K."/>
            <person name="Lipzen A."/>
            <person name="Lukacs Z."/>
            <person name="Mihaltcheva S."/>
            <person name="Morgado L.N."/>
            <person name="Niskanen T."/>
            <person name="Noordeloos M.E."/>
            <person name="Ohm R.A."/>
            <person name="Ortiz-Santana B."/>
            <person name="Ovrebo C."/>
            <person name="Racz N."/>
            <person name="Riley R."/>
            <person name="Savchenko A."/>
            <person name="Shiryaev A."/>
            <person name="Soop K."/>
            <person name="Spirin V."/>
            <person name="Szebenyi C."/>
            <person name="Tomsovsky M."/>
            <person name="Tulloss R.E."/>
            <person name="Uehling J."/>
            <person name="Grigoriev I.V."/>
            <person name="Vagvolgyi C."/>
            <person name="Papp T."/>
            <person name="Martin F.M."/>
            <person name="Miettinen O."/>
            <person name="Hibbett D.S."/>
            <person name="Nagy L.G."/>
        </authorList>
    </citation>
    <scope>NUCLEOTIDE SEQUENCE [LARGE SCALE GENOMIC DNA]</scope>
    <source>
        <strain evidence="1 2">NL-1719</strain>
    </source>
</reference>
<accession>A0ACD3ALX9</accession>
<dbReference type="Proteomes" id="UP000308600">
    <property type="component" value="Unassembled WGS sequence"/>
</dbReference>
<evidence type="ECO:0000313" key="1">
    <source>
        <dbReference type="EMBL" id="TFK66500.1"/>
    </source>
</evidence>
<keyword evidence="2" id="KW-1185">Reference proteome</keyword>
<sequence length="184" mass="21353">MPGLDNLVTLADVAVASEGVLPTCCEDELQLRKLHERRQALADRALSLPTTYRQRATPEQNYLFKQVFEEITPYPSTHQIYVLILLSGRSYNQIQSWFKTERQNCPPKNLMTVITEEKDTIRIRDSIYKPWVKWSDRLFKITAEKFLPDGTYHDFPLSDVHYLLNLKRRFSGGASRVSSDTQES</sequence>
<gene>
    <name evidence="1" type="ORF">BDN72DRAFT_145109</name>
</gene>
<evidence type="ECO:0000313" key="2">
    <source>
        <dbReference type="Proteomes" id="UP000308600"/>
    </source>
</evidence>
<proteinExistence type="predicted"/>
<dbReference type="EMBL" id="ML208403">
    <property type="protein sequence ID" value="TFK66500.1"/>
    <property type="molecule type" value="Genomic_DNA"/>
</dbReference>
<protein>
    <submittedName>
        <fullName evidence="1">Uncharacterized protein</fullName>
    </submittedName>
</protein>